<dbReference type="RefSeq" id="WP_405448508.1">
    <property type="nucleotide sequence ID" value="NZ_CP108164.1"/>
</dbReference>
<dbReference type="EMBL" id="CP108164">
    <property type="protein sequence ID" value="WTQ82424.1"/>
    <property type="molecule type" value="Genomic_DNA"/>
</dbReference>
<evidence type="ECO:0000313" key="2">
    <source>
        <dbReference type="EMBL" id="WTQ82424.1"/>
    </source>
</evidence>
<protein>
    <submittedName>
        <fullName evidence="2">AAA family ATPase</fullName>
    </submittedName>
</protein>
<dbReference type="InterPro" id="IPR011704">
    <property type="entry name" value="ATPase_dyneun-rel_AAA"/>
</dbReference>
<keyword evidence="3" id="KW-1185">Reference proteome</keyword>
<dbReference type="SUPFAM" id="SSF52540">
    <property type="entry name" value="P-loop containing nucleoside triphosphate hydrolases"/>
    <property type="match status" value="1"/>
</dbReference>
<dbReference type="InterPro" id="IPR027417">
    <property type="entry name" value="P-loop_NTPase"/>
</dbReference>
<proteinExistence type="predicted"/>
<feature type="domain" description="AAA+ ATPase" evidence="1">
    <location>
        <begin position="289"/>
        <end position="469"/>
    </location>
</feature>
<dbReference type="Pfam" id="PF07728">
    <property type="entry name" value="AAA_5"/>
    <property type="match status" value="1"/>
</dbReference>
<sequence length="627" mass="70004">MASISPERVKRAAEELRFDATRTGADYVRILVLKYRGLKSEAGAVKMSNPDVISACDALFKVPGLHPYVWFDPFSGEWKRTSANGGWPVGSVKTQYERPNKTLRKLLETDKQGADIHIRPRGSTVDYLRVLGEVAGKERPSLTEAIIWFARNRNDLPSEGEIAVSTLLPWFTELFNLSDEELRTLFRIGSLDTLVPLTSERSEEELAALLPEPSLTEPSELTLFAKHAEGATDSYDDNSYAWTQEYARKTFADSDIGDLVEKVKFMAAKASLVLPDEDTLVERCVVALLTGHLVLQGPPGTGKTTLARLLAEAFSADTAVVTATADWTTYDVIGGLRPKHDRSLEPVLGYVPREALNCAKAMRASERDNASPGKQQRPVATANWLIIDELNRADIDRAIGSLYTVLSSAHTAHLSANPIDLWFEEVPERQKLWMPGKFRLIGTMNDVDTSFVNSISQGLTRRFHFVYVGVPEFRQLGDEMGMCKRQAQEWVAKDFPELSFLPDSEQHRLSLKEIEQKIYSIFAWLRYGVQSDGSAEAGTHQSWPIGSAQAVDLWKAVLLTLAARSSVTEDDLVRALDACFADRIVSQMGTLRSSHLTEIGNWFRTAQPKMQETERAVRHLMNTQSVR</sequence>
<dbReference type="SMART" id="SM00382">
    <property type="entry name" value="AAA"/>
    <property type="match status" value="1"/>
</dbReference>
<dbReference type="Gene3D" id="3.40.50.300">
    <property type="entry name" value="P-loop containing nucleotide triphosphate hydrolases"/>
    <property type="match status" value="1"/>
</dbReference>
<name>A0ABZ1KRQ3_STRAH</name>
<dbReference type="InterPro" id="IPR052934">
    <property type="entry name" value="Methyl-DNA_Rec/Restrict_Enz"/>
</dbReference>
<dbReference type="PANTHER" id="PTHR37291:SF1">
    <property type="entry name" value="TYPE IV METHYL-DIRECTED RESTRICTION ENZYME ECOKMCRB SUBUNIT"/>
    <property type="match status" value="1"/>
</dbReference>
<dbReference type="GeneID" id="97282736"/>
<gene>
    <name evidence="2" type="ORF">OG350_19900</name>
</gene>
<accession>A0ABZ1KRQ3</accession>
<dbReference type="InterPro" id="IPR003593">
    <property type="entry name" value="AAA+_ATPase"/>
</dbReference>
<organism evidence="2 3">
    <name type="scientific">Streptomyces achromogenes</name>
    <dbReference type="NCBI Taxonomy" id="67255"/>
    <lineage>
        <taxon>Bacteria</taxon>
        <taxon>Bacillati</taxon>
        <taxon>Actinomycetota</taxon>
        <taxon>Actinomycetes</taxon>
        <taxon>Kitasatosporales</taxon>
        <taxon>Streptomycetaceae</taxon>
        <taxon>Streptomyces</taxon>
    </lineage>
</organism>
<evidence type="ECO:0000259" key="1">
    <source>
        <dbReference type="SMART" id="SM00382"/>
    </source>
</evidence>
<dbReference type="PANTHER" id="PTHR37291">
    <property type="entry name" value="5-METHYLCYTOSINE-SPECIFIC RESTRICTION ENZYME B"/>
    <property type="match status" value="1"/>
</dbReference>
<dbReference type="Proteomes" id="UP001622557">
    <property type="component" value="Chromosome"/>
</dbReference>
<evidence type="ECO:0000313" key="3">
    <source>
        <dbReference type="Proteomes" id="UP001622557"/>
    </source>
</evidence>
<reference evidence="2 3" key="1">
    <citation type="submission" date="2022-10" db="EMBL/GenBank/DDBJ databases">
        <title>The complete genomes of actinobacterial strains from the NBC collection.</title>
        <authorList>
            <person name="Joergensen T.S."/>
            <person name="Alvarez Arevalo M."/>
            <person name="Sterndorff E.B."/>
            <person name="Faurdal D."/>
            <person name="Vuksanovic O."/>
            <person name="Mourched A.-S."/>
            <person name="Charusanti P."/>
            <person name="Shaw S."/>
            <person name="Blin K."/>
            <person name="Weber T."/>
        </authorList>
    </citation>
    <scope>NUCLEOTIDE SEQUENCE [LARGE SCALE GENOMIC DNA]</scope>
    <source>
        <strain evidence="2 3">NBC_00156</strain>
    </source>
</reference>